<feature type="transmembrane region" description="Helical" evidence="8">
    <location>
        <begin position="156"/>
        <end position="173"/>
    </location>
</feature>
<evidence type="ECO:0000256" key="8">
    <source>
        <dbReference type="HAMAP-Rule" id="MF_01466"/>
    </source>
</evidence>
<keyword evidence="4 8" id="KW-0653">Protein transport</keyword>
<comment type="subcellular location">
    <subcellularLocation>
        <location evidence="8">Cell membrane</location>
        <topology evidence="8">Multi-pass membrane protein</topology>
    </subcellularLocation>
</comment>
<evidence type="ECO:0000256" key="3">
    <source>
        <dbReference type="ARBA" id="ARBA00022692"/>
    </source>
</evidence>
<dbReference type="Pfam" id="PF00344">
    <property type="entry name" value="SecY"/>
    <property type="match status" value="1"/>
</dbReference>
<feature type="transmembrane region" description="Helical" evidence="8">
    <location>
        <begin position="16"/>
        <end position="41"/>
    </location>
</feature>
<gene>
    <name evidence="8 10" type="primary">secY2</name>
    <name evidence="10" type="ORF">OGZ50_11875</name>
</gene>
<keyword evidence="7 8" id="KW-0472">Membrane</keyword>
<reference evidence="10" key="2">
    <citation type="journal article" date="2023" name="Food Microbiol.">
        <title>Evaluation of the fermentation potential of lactic acid bacteria isolated from herbs, fruits and vegetables as starter cultures in nut-based milk alternatives.</title>
        <authorList>
            <person name="Huang W."/>
            <person name="Dong A."/>
            <person name="Pham H.T."/>
            <person name="Zhou C."/>
            <person name="Huo Z."/>
            <person name="Watjen A.P."/>
            <person name="Prakash S."/>
            <person name="Bang-Berthelsen C.H."/>
            <person name="Turner M.S."/>
        </authorList>
    </citation>
    <scope>NUCLEOTIDE SEQUENCE</scope>
    <source>
        <strain evidence="10">54</strain>
    </source>
</reference>
<evidence type="ECO:0000256" key="1">
    <source>
        <dbReference type="ARBA" id="ARBA00022448"/>
    </source>
</evidence>
<comment type="function">
    <text evidence="8">Part of the accessory SecA2/SecY2 system specifically required for export of possible cell wall proteins. The central subunit of a protein translocation channel.</text>
</comment>
<dbReference type="PRINTS" id="PR00303">
    <property type="entry name" value="SECYTRNLCASE"/>
</dbReference>
<keyword evidence="5 8" id="KW-1133">Transmembrane helix</keyword>
<accession>A0AAP3Z322</accession>
<dbReference type="GO" id="GO:0006605">
    <property type="term" value="P:protein targeting"/>
    <property type="evidence" value="ECO:0007669"/>
    <property type="project" value="UniProtKB-UniRule"/>
</dbReference>
<evidence type="ECO:0000313" key="11">
    <source>
        <dbReference type="Proteomes" id="UP001152598"/>
    </source>
</evidence>
<keyword evidence="2 8" id="KW-1003">Cell membrane</keyword>
<evidence type="ECO:0000313" key="10">
    <source>
        <dbReference type="EMBL" id="MDG4977429.1"/>
    </source>
</evidence>
<comment type="caution">
    <text evidence="10">The sequence shown here is derived from an EMBL/GenBank/DDBJ whole genome shotgun (WGS) entry which is preliminary data.</text>
</comment>
<dbReference type="GO" id="GO:0065002">
    <property type="term" value="P:intracellular protein transmembrane transport"/>
    <property type="evidence" value="ECO:0007669"/>
    <property type="project" value="UniProtKB-UniRule"/>
</dbReference>
<dbReference type="InterPro" id="IPR014269">
    <property type="entry name" value="SecY2"/>
</dbReference>
<dbReference type="PIRSF" id="PIRSF004557">
    <property type="entry name" value="SecY"/>
    <property type="match status" value="1"/>
</dbReference>
<dbReference type="Proteomes" id="UP001152598">
    <property type="component" value="Unassembled WGS sequence"/>
</dbReference>
<reference evidence="10" key="1">
    <citation type="submission" date="2022-10" db="EMBL/GenBank/DDBJ databases">
        <authorList>
            <person name="Turner M.S."/>
            <person name="Huang W."/>
        </authorList>
    </citation>
    <scope>NUCLEOTIDE SEQUENCE</scope>
    <source>
        <strain evidence="10">54</strain>
    </source>
</reference>
<dbReference type="AlphaFoldDB" id="A0AAP3Z322"/>
<dbReference type="RefSeq" id="WP_278201236.1">
    <property type="nucleotide sequence ID" value="NZ_JAOWLT010000011.1"/>
</dbReference>
<comment type="subunit">
    <text evidence="8">Component of the accessory SecA2/SecY2 protein translocase complex required to export cell wall proteins. May form heterotrimers with SecE and SecG subunits.</text>
</comment>
<evidence type="ECO:0000256" key="7">
    <source>
        <dbReference type="ARBA" id="ARBA00023136"/>
    </source>
</evidence>
<feature type="transmembrane region" description="Helical" evidence="8">
    <location>
        <begin position="61"/>
        <end position="84"/>
    </location>
</feature>
<organism evidence="10 11">
    <name type="scientific">Lactococcus lactis</name>
    <dbReference type="NCBI Taxonomy" id="1358"/>
    <lineage>
        <taxon>Bacteria</taxon>
        <taxon>Bacillati</taxon>
        <taxon>Bacillota</taxon>
        <taxon>Bacilli</taxon>
        <taxon>Lactobacillales</taxon>
        <taxon>Streptococcaceae</taxon>
        <taxon>Lactococcus</taxon>
    </lineage>
</organism>
<dbReference type="InterPro" id="IPR002208">
    <property type="entry name" value="SecY/SEC61-alpha"/>
</dbReference>
<feature type="transmembrane region" description="Helical" evidence="8">
    <location>
        <begin position="235"/>
        <end position="263"/>
    </location>
</feature>
<evidence type="ECO:0000256" key="4">
    <source>
        <dbReference type="ARBA" id="ARBA00022927"/>
    </source>
</evidence>
<keyword evidence="1 8" id="KW-0813">Transport</keyword>
<dbReference type="GO" id="GO:0005886">
    <property type="term" value="C:plasma membrane"/>
    <property type="evidence" value="ECO:0007669"/>
    <property type="project" value="UniProtKB-SubCell"/>
</dbReference>
<feature type="transmembrane region" description="Helical" evidence="8">
    <location>
        <begin position="193"/>
        <end position="214"/>
    </location>
</feature>
<proteinExistence type="inferred from homology"/>
<dbReference type="EMBL" id="JAOWLV010000009">
    <property type="protein sequence ID" value="MDG4977429.1"/>
    <property type="molecule type" value="Genomic_DNA"/>
</dbReference>
<feature type="transmembrane region" description="Helical" evidence="8">
    <location>
        <begin position="370"/>
        <end position="388"/>
    </location>
</feature>
<name>A0AAP3Z322_9LACT</name>
<evidence type="ECO:0000256" key="6">
    <source>
        <dbReference type="ARBA" id="ARBA00023010"/>
    </source>
</evidence>
<comment type="similarity">
    <text evidence="8">Belongs to the SecY/SEC61-alpha family. SecY2 subfamily.</text>
</comment>
<dbReference type="InterPro" id="IPR023201">
    <property type="entry name" value="SecY_dom_sf"/>
</dbReference>
<evidence type="ECO:0000256" key="2">
    <source>
        <dbReference type="ARBA" id="ARBA00022475"/>
    </source>
</evidence>
<feature type="transmembrane region" description="Helical" evidence="8">
    <location>
        <begin position="342"/>
        <end position="364"/>
    </location>
</feature>
<keyword evidence="6 8" id="KW-0811">Translocation</keyword>
<evidence type="ECO:0000256" key="5">
    <source>
        <dbReference type="ARBA" id="ARBA00022989"/>
    </source>
</evidence>
<protein>
    <recommendedName>
        <fullName evidence="8 9">Accessory Sec system protein translocase subunit SecY2</fullName>
    </recommendedName>
</protein>
<dbReference type="SUPFAM" id="SSF103491">
    <property type="entry name" value="Preprotein translocase SecY subunit"/>
    <property type="match status" value="1"/>
</dbReference>
<dbReference type="HAMAP" id="MF_01466">
    <property type="entry name" value="SecY2"/>
    <property type="match status" value="1"/>
</dbReference>
<keyword evidence="3 8" id="KW-0812">Transmembrane</keyword>
<sequence length="406" mass="46035">MRENVYKWTAIKRLTFSLLIVSIYILGSNLAFPGISTQFYINLLHNSPGLSLAFGATGLSLEHISLFTIGLSPWMSTLILWQVLSVTKIITSENLTIAQSYRIKFILCLFLGIIQSLGILSQVSFIDNHSTTYVVSIVLILIAGMCIIIWLGNMNVQYGVGGSTLLIMINIIKNLSHSIVNTHILTLFYSENIFVKVVTLFFIFFILFIIFRFFQGERRLPLVHVMLDGKYASQSYLPISINLAGGMPFMYAFSIMLFPQYIVSLMGQLIDTKDLYNQLLIDHALGGTLLIVIIILLTYGFSYINIDYKTLADNFKKSGDYFVNVYPGKNTERYIFHRTTEVATVVAIFNSLTIGLPLVFAGLMNQKTDVVYLIPTIIMIMLLMQGICTQFHQTYYRNSYQTFLKD</sequence>
<feature type="transmembrane region" description="Helical" evidence="8">
    <location>
        <begin position="283"/>
        <end position="306"/>
    </location>
</feature>
<dbReference type="Gene3D" id="1.10.3370.10">
    <property type="entry name" value="SecY subunit domain"/>
    <property type="match status" value="1"/>
</dbReference>
<dbReference type="NCBIfam" id="TIGR02920">
    <property type="entry name" value="acc_sec_Y2"/>
    <property type="match status" value="1"/>
</dbReference>
<evidence type="ECO:0000256" key="9">
    <source>
        <dbReference type="NCBIfam" id="TIGR02920"/>
    </source>
</evidence>
<feature type="transmembrane region" description="Helical" evidence="8">
    <location>
        <begin position="132"/>
        <end position="151"/>
    </location>
</feature>
<dbReference type="PANTHER" id="PTHR10906">
    <property type="entry name" value="SECY/SEC61-ALPHA FAMILY MEMBER"/>
    <property type="match status" value="1"/>
</dbReference>
<feature type="transmembrane region" description="Helical" evidence="8">
    <location>
        <begin position="105"/>
        <end position="126"/>
    </location>
</feature>